<feature type="transmembrane region" description="Helical" evidence="7">
    <location>
        <begin position="62"/>
        <end position="85"/>
    </location>
</feature>
<keyword evidence="9" id="KW-1185">Reference proteome</keyword>
<dbReference type="InterPro" id="IPR020761">
    <property type="entry name" value="UPF0114_bac"/>
</dbReference>
<evidence type="ECO:0000256" key="7">
    <source>
        <dbReference type="HAMAP-Rule" id="MF_00143"/>
    </source>
</evidence>
<evidence type="ECO:0000256" key="4">
    <source>
        <dbReference type="ARBA" id="ARBA00022692"/>
    </source>
</evidence>
<evidence type="ECO:0000256" key="1">
    <source>
        <dbReference type="ARBA" id="ARBA00004651"/>
    </source>
</evidence>
<gene>
    <name evidence="8" type="ORF">PDM28_09210</name>
</gene>
<organism evidence="8 9">
    <name type="scientific">Stenotrophomonas aracearum</name>
    <dbReference type="NCBI Taxonomy" id="3003272"/>
    <lineage>
        <taxon>Bacteria</taxon>
        <taxon>Pseudomonadati</taxon>
        <taxon>Pseudomonadota</taxon>
        <taxon>Gammaproteobacteria</taxon>
        <taxon>Lysobacterales</taxon>
        <taxon>Lysobacteraceae</taxon>
        <taxon>Stenotrophomonas</taxon>
    </lineage>
</organism>
<reference evidence="8 9" key="1">
    <citation type="submission" date="2022-12" db="EMBL/GenBank/DDBJ databases">
        <title>Two new species, Stenotrophomonas aracearum and Stenotrophomonas oahuensis, isolated from Anthurium (Araceae family) in Hawaii.</title>
        <authorList>
            <person name="Chunag S.C."/>
            <person name="Dobhal S."/>
            <person name="Alvarez A."/>
            <person name="Arif M."/>
        </authorList>
    </citation>
    <scope>NUCLEOTIDE SEQUENCE [LARGE SCALE GENOMIC DNA]</scope>
    <source>
        <strain evidence="8 9">A5588</strain>
    </source>
</reference>
<name>A0ABY9YII2_9GAMM</name>
<dbReference type="PANTHER" id="PTHR38596:SF1">
    <property type="entry name" value="UPF0114 PROTEIN YQHA"/>
    <property type="match status" value="1"/>
</dbReference>
<dbReference type="Proteomes" id="UP001305421">
    <property type="component" value="Chromosome"/>
</dbReference>
<feature type="transmembrane region" description="Helical" evidence="7">
    <location>
        <begin position="144"/>
        <end position="164"/>
    </location>
</feature>
<feature type="transmembrane region" description="Helical" evidence="7">
    <location>
        <begin position="21"/>
        <end position="42"/>
    </location>
</feature>
<keyword evidence="3 7" id="KW-1003">Cell membrane</keyword>
<dbReference type="InterPro" id="IPR005134">
    <property type="entry name" value="UPF0114"/>
</dbReference>
<sequence length="187" mass="20928">MEKLRSLIRRNVSRSLFDARWLMAPFYFGLVVALLLLLFVFLRQLANYALRITDLGAADAVLMALSLIDLSLVANLLLIVTLAGYENFVTRIDSGGERRPQWMGMVDFAAMKNKLMGSIIAISAIALLRIFMKLEEGSRIDPETLRWMSAIHGMLLLSALVLAVTERLARHRMLPPQDPPPNVPPPS</sequence>
<evidence type="ECO:0000256" key="6">
    <source>
        <dbReference type="ARBA" id="ARBA00023136"/>
    </source>
</evidence>
<keyword evidence="4 7" id="KW-0812">Transmembrane</keyword>
<evidence type="ECO:0000313" key="8">
    <source>
        <dbReference type="EMBL" id="WNH50446.1"/>
    </source>
</evidence>
<evidence type="ECO:0000256" key="5">
    <source>
        <dbReference type="ARBA" id="ARBA00022989"/>
    </source>
</evidence>
<keyword evidence="5 7" id="KW-1133">Transmembrane helix</keyword>
<dbReference type="Pfam" id="PF03350">
    <property type="entry name" value="UPF0114"/>
    <property type="match status" value="1"/>
</dbReference>
<comment type="similarity">
    <text evidence="2 7">Belongs to the UPF0114 family.</text>
</comment>
<dbReference type="EMBL" id="CP115543">
    <property type="protein sequence ID" value="WNH50446.1"/>
    <property type="molecule type" value="Genomic_DNA"/>
</dbReference>
<evidence type="ECO:0000256" key="3">
    <source>
        <dbReference type="ARBA" id="ARBA00022475"/>
    </source>
</evidence>
<protein>
    <recommendedName>
        <fullName evidence="7">UPF0114 protein PDM28_09210</fullName>
    </recommendedName>
</protein>
<evidence type="ECO:0000256" key="2">
    <source>
        <dbReference type="ARBA" id="ARBA00005774"/>
    </source>
</evidence>
<accession>A0ABY9YII2</accession>
<dbReference type="NCBIfam" id="TIGR00645">
    <property type="entry name" value="HI0507"/>
    <property type="match status" value="1"/>
</dbReference>
<keyword evidence="6 7" id="KW-0472">Membrane</keyword>
<evidence type="ECO:0000313" key="9">
    <source>
        <dbReference type="Proteomes" id="UP001305421"/>
    </source>
</evidence>
<comment type="subcellular location">
    <subcellularLocation>
        <location evidence="1 7">Cell membrane</location>
        <topology evidence="1 7">Multi-pass membrane protein</topology>
    </subcellularLocation>
</comment>
<feature type="transmembrane region" description="Helical" evidence="7">
    <location>
        <begin position="115"/>
        <end position="132"/>
    </location>
</feature>
<dbReference type="HAMAP" id="MF_00143">
    <property type="entry name" value="UPF0114"/>
    <property type="match status" value="1"/>
</dbReference>
<proteinExistence type="inferred from homology"/>
<dbReference type="PANTHER" id="PTHR38596">
    <property type="entry name" value="UPF0114 PROTEIN YQHA"/>
    <property type="match status" value="1"/>
</dbReference>
<dbReference type="RefSeq" id="WP_102946810.1">
    <property type="nucleotide sequence ID" value="NZ_CP115543.1"/>
</dbReference>